<evidence type="ECO:0000313" key="3">
    <source>
        <dbReference type="EMBL" id="NYT50827.1"/>
    </source>
</evidence>
<dbReference type="PANTHER" id="PTHR11895:SF7">
    <property type="entry name" value="GLUTAMYL-TRNA(GLN) AMIDOTRANSFERASE SUBUNIT A, MITOCHONDRIAL"/>
    <property type="match status" value="1"/>
</dbReference>
<dbReference type="RefSeq" id="WP_180157132.1">
    <property type="nucleotide sequence ID" value="NZ_JACCEM010000008.1"/>
</dbReference>
<keyword evidence="4" id="KW-1185">Reference proteome</keyword>
<dbReference type="AlphaFoldDB" id="A0A853G3N7"/>
<organism evidence="3 4">
    <name type="scientific">Parapusillimonas granuli</name>
    <dbReference type="NCBI Taxonomy" id="380911"/>
    <lineage>
        <taxon>Bacteria</taxon>
        <taxon>Pseudomonadati</taxon>
        <taxon>Pseudomonadota</taxon>
        <taxon>Betaproteobacteria</taxon>
        <taxon>Burkholderiales</taxon>
        <taxon>Alcaligenaceae</taxon>
        <taxon>Parapusillimonas</taxon>
    </lineage>
</organism>
<comment type="similarity">
    <text evidence="1">Belongs to the amidase family.</text>
</comment>
<evidence type="ECO:0000256" key="1">
    <source>
        <dbReference type="ARBA" id="ARBA00009199"/>
    </source>
</evidence>
<dbReference type="PROSITE" id="PS00571">
    <property type="entry name" value="AMIDASES"/>
    <property type="match status" value="1"/>
</dbReference>
<evidence type="ECO:0000313" key="4">
    <source>
        <dbReference type="Proteomes" id="UP000559809"/>
    </source>
</evidence>
<dbReference type="SUPFAM" id="SSF75304">
    <property type="entry name" value="Amidase signature (AS) enzymes"/>
    <property type="match status" value="1"/>
</dbReference>
<dbReference type="Gene3D" id="3.90.1300.10">
    <property type="entry name" value="Amidase signature (AS) domain"/>
    <property type="match status" value="1"/>
</dbReference>
<reference evidence="3 4" key="1">
    <citation type="submission" date="2020-07" db="EMBL/GenBank/DDBJ databases">
        <title>Taxonomic revisions and descriptions of new bacterial species based on genomic comparisons in the high-G+C-content subgroup of the family Alcaligenaceae.</title>
        <authorList>
            <person name="Szabo A."/>
            <person name="Felfoldi T."/>
        </authorList>
    </citation>
    <scope>NUCLEOTIDE SEQUENCE [LARGE SCALE GENOMIC DNA]</scope>
    <source>
        <strain evidence="3 4">LMG 24012</strain>
    </source>
</reference>
<dbReference type="Proteomes" id="UP000559809">
    <property type="component" value="Unassembled WGS sequence"/>
</dbReference>
<dbReference type="GO" id="GO:0003824">
    <property type="term" value="F:catalytic activity"/>
    <property type="evidence" value="ECO:0007669"/>
    <property type="project" value="InterPro"/>
</dbReference>
<comment type="caution">
    <text evidence="3">The sequence shown here is derived from an EMBL/GenBank/DDBJ whole genome shotgun (WGS) entry which is preliminary data.</text>
</comment>
<dbReference type="Pfam" id="PF01425">
    <property type="entry name" value="Amidase"/>
    <property type="match status" value="1"/>
</dbReference>
<dbReference type="InterPro" id="IPR023631">
    <property type="entry name" value="Amidase_dom"/>
</dbReference>
<dbReference type="InterPro" id="IPR036928">
    <property type="entry name" value="AS_sf"/>
</dbReference>
<dbReference type="InterPro" id="IPR020556">
    <property type="entry name" value="Amidase_CS"/>
</dbReference>
<sequence>MLHQASFQSLRERYRRKELSPVDVARSALDHAERVNPRLNAFALIDRDAALAAARASEQRWHCGRPAGPLDGMPLAVKEFAAVRGWPTRRGSLVSSPQPAEQSTPFVQRLEDAGAVLLGKTRAPEFNWKGVTDSPGFGITRNPWDLSLTPGGSSGGCSAAVAAGIVRVSLGSDAGGSIRIPAAFTGMLGLKPTFGRVPVAPLPSAFSNVVHTGPIASDIHDLKEVYGVVCGPSAADWTSSLPVPAVAGDSTRPPASLRIGLLASKRWDDSVPAVKKGMARMLAVLAQAGLSPREVDYDVAAASAAAAGFYRVGCAAAVRNVDPSLHAQLDPGLLAFSQDAAAMTLPEYLLLCQQRDMHANQLCALFDQVDVLMLPTLPICAFEAGRNTPAGWPGDDWMTWNPYTPAFNAAQAPALSFPVWPDGHGGLPVGVQFVAPKYCEDRLLALAGLLQAELPIRVADLD</sequence>
<accession>A0A853G3N7</accession>
<dbReference type="PANTHER" id="PTHR11895">
    <property type="entry name" value="TRANSAMIDASE"/>
    <property type="match status" value="1"/>
</dbReference>
<protein>
    <submittedName>
        <fullName evidence="3">Amidase</fullName>
    </submittedName>
</protein>
<proteinExistence type="inferred from homology"/>
<feature type="domain" description="Amidase" evidence="2">
    <location>
        <begin position="24"/>
        <end position="444"/>
    </location>
</feature>
<evidence type="ECO:0000259" key="2">
    <source>
        <dbReference type="Pfam" id="PF01425"/>
    </source>
</evidence>
<dbReference type="EMBL" id="JACCEM010000008">
    <property type="protein sequence ID" value="NYT50827.1"/>
    <property type="molecule type" value="Genomic_DNA"/>
</dbReference>
<dbReference type="InterPro" id="IPR000120">
    <property type="entry name" value="Amidase"/>
</dbReference>
<gene>
    <name evidence="3" type="ORF">H0A72_16025</name>
</gene>
<name>A0A853G3N7_9BURK</name>